<dbReference type="InterPro" id="IPR013424">
    <property type="entry name" value="Ice-binding_C"/>
</dbReference>
<feature type="signal peptide" evidence="1">
    <location>
        <begin position="1"/>
        <end position="20"/>
    </location>
</feature>
<organism evidence="3 4">
    <name type="scientific">Amantichitinum ursilacus</name>
    <dbReference type="NCBI Taxonomy" id="857265"/>
    <lineage>
        <taxon>Bacteria</taxon>
        <taxon>Pseudomonadati</taxon>
        <taxon>Pseudomonadota</taxon>
        <taxon>Betaproteobacteria</taxon>
        <taxon>Neisseriales</taxon>
        <taxon>Chitinibacteraceae</taxon>
        <taxon>Amantichitinum</taxon>
    </lineage>
</organism>
<dbReference type="RefSeq" id="WP_053936418.1">
    <property type="nucleotide sequence ID" value="NZ_LAQT01000002.1"/>
</dbReference>
<evidence type="ECO:0000313" key="3">
    <source>
        <dbReference type="EMBL" id="KPC54635.1"/>
    </source>
</evidence>
<dbReference type="OrthoDB" id="8596429at2"/>
<name>A0A0N0XKY6_9NEIS</name>
<evidence type="ECO:0000313" key="4">
    <source>
        <dbReference type="Proteomes" id="UP000037939"/>
    </source>
</evidence>
<evidence type="ECO:0000256" key="1">
    <source>
        <dbReference type="SAM" id="SignalP"/>
    </source>
</evidence>
<dbReference type="Proteomes" id="UP000037939">
    <property type="component" value="Unassembled WGS sequence"/>
</dbReference>
<dbReference type="STRING" id="857265.WG78_03650"/>
<sequence>MQRLILAALAALLSSASVHAQLITFSDFVSPNTGSTMGQPATYQGLEIDGFFSAVQASADYVPFPSGTQALENNFYWGGDTQTLRGLKPFIFESAELAPLVIDNYWGFSAQGVTIDGYRHGVKIATVTYSFVNASGDPNFHWYYASAGFDQVVDTLAFQPRAFSGESEAYLLDALNIQPVPEPETWALLGVGAVAVLARQRQRKTAR</sequence>
<proteinExistence type="predicted"/>
<keyword evidence="1" id="KW-0732">Signal</keyword>
<dbReference type="AlphaFoldDB" id="A0A0N0XKY6"/>
<accession>A0A0N0XKY6</accession>
<dbReference type="Pfam" id="PF07589">
    <property type="entry name" value="PEP-CTERM"/>
    <property type="match status" value="1"/>
</dbReference>
<dbReference type="NCBIfam" id="TIGR02595">
    <property type="entry name" value="PEP_CTERM"/>
    <property type="match status" value="1"/>
</dbReference>
<feature type="chain" id="PRO_5005863099" evidence="1">
    <location>
        <begin position="21"/>
        <end position="207"/>
    </location>
</feature>
<reference evidence="3 4" key="1">
    <citation type="submission" date="2015-07" db="EMBL/GenBank/DDBJ databases">
        <title>Draft genome sequence of the Amantichitinum ursilacus IGB-41, a new chitin-degrading bacterium.</title>
        <authorList>
            <person name="Kirstahler P."/>
            <person name="Guenther M."/>
            <person name="Grumaz C."/>
            <person name="Rupp S."/>
            <person name="Zibek S."/>
            <person name="Sohn K."/>
        </authorList>
    </citation>
    <scope>NUCLEOTIDE SEQUENCE [LARGE SCALE GENOMIC DNA]</scope>
    <source>
        <strain evidence="3 4">IGB-41</strain>
    </source>
</reference>
<comment type="caution">
    <text evidence="3">The sequence shown here is derived from an EMBL/GenBank/DDBJ whole genome shotgun (WGS) entry which is preliminary data.</text>
</comment>
<feature type="domain" description="Ice-binding protein C-terminal" evidence="2">
    <location>
        <begin position="179"/>
        <end position="201"/>
    </location>
</feature>
<keyword evidence="4" id="KW-1185">Reference proteome</keyword>
<dbReference type="EMBL" id="LAQT01000002">
    <property type="protein sequence ID" value="KPC54635.1"/>
    <property type="molecule type" value="Genomic_DNA"/>
</dbReference>
<evidence type="ECO:0000259" key="2">
    <source>
        <dbReference type="Pfam" id="PF07589"/>
    </source>
</evidence>
<gene>
    <name evidence="3" type="ORF">WG78_03650</name>
</gene>
<protein>
    <submittedName>
        <fullName evidence="3">PEP-CTERM motif protein</fullName>
    </submittedName>
</protein>